<keyword evidence="11" id="KW-1185">Reference proteome</keyword>
<keyword evidence="8" id="KW-1133">Transmembrane helix</keyword>
<dbReference type="Gene3D" id="2.60.40.10">
    <property type="entry name" value="Immunoglobulins"/>
    <property type="match status" value="1"/>
</dbReference>
<keyword evidence="2" id="KW-0732">Signal</keyword>
<dbReference type="GO" id="GO:0005102">
    <property type="term" value="F:signaling receptor binding"/>
    <property type="evidence" value="ECO:0007669"/>
    <property type="project" value="TreeGrafter"/>
</dbReference>
<dbReference type="SMART" id="SM00406">
    <property type="entry name" value="IGv"/>
    <property type="match status" value="1"/>
</dbReference>
<dbReference type="Ensembl" id="ENSGACT00000039060.1">
    <property type="protein sequence ID" value="ENSGACP00000032779.1"/>
    <property type="gene ID" value="ENSGACG00000034772.1"/>
</dbReference>
<keyword evidence="6" id="KW-0393">Immunoglobulin domain</keyword>
<evidence type="ECO:0000256" key="4">
    <source>
        <dbReference type="ARBA" id="ARBA00023157"/>
    </source>
</evidence>
<dbReference type="GO" id="GO:1903037">
    <property type="term" value="P:regulation of leukocyte cell-cell adhesion"/>
    <property type="evidence" value="ECO:0007669"/>
    <property type="project" value="UniProtKB-ARBA"/>
</dbReference>
<dbReference type="InterPro" id="IPR050504">
    <property type="entry name" value="IgSF_BTN/MOG"/>
</dbReference>
<proteinExistence type="predicted"/>
<protein>
    <recommendedName>
        <fullName evidence="9">Ig-like domain-containing protein</fullName>
    </recommendedName>
</protein>
<dbReference type="InterPro" id="IPR036179">
    <property type="entry name" value="Ig-like_dom_sf"/>
</dbReference>
<dbReference type="InterPro" id="IPR007110">
    <property type="entry name" value="Ig-like_dom"/>
</dbReference>
<evidence type="ECO:0000256" key="5">
    <source>
        <dbReference type="ARBA" id="ARBA00023180"/>
    </source>
</evidence>
<evidence type="ECO:0000256" key="3">
    <source>
        <dbReference type="ARBA" id="ARBA00023136"/>
    </source>
</evidence>
<organism evidence="10 11">
    <name type="scientific">Gasterosteus aculeatus aculeatus</name>
    <name type="common">three-spined stickleback</name>
    <dbReference type="NCBI Taxonomy" id="481459"/>
    <lineage>
        <taxon>Eukaryota</taxon>
        <taxon>Metazoa</taxon>
        <taxon>Chordata</taxon>
        <taxon>Craniata</taxon>
        <taxon>Vertebrata</taxon>
        <taxon>Euteleostomi</taxon>
        <taxon>Actinopterygii</taxon>
        <taxon>Neopterygii</taxon>
        <taxon>Teleostei</taxon>
        <taxon>Neoteleostei</taxon>
        <taxon>Acanthomorphata</taxon>
        <taxon>Eupercaria</taxon>
        <taxon>Perciformes</taxon>
        <taxon>Cottioidei</taxon>
        <taxon>Gasterosteales</taxon>
        <taxon>Gasterosteidae</taxon>
        <taxon>Gasterosteus</taxon>
    </lineage>
</organism>
<keyword evidence="4" id="KW-1015">Disulfide bond</keyword>
<feature type="transmembrane region" description="Helical" evidence="8">
    <location>
        <begin position="244"/>
        <end position="262"/>
    </location>
</feature>
<evidence type="ECO:0000256" key="2">
    <source>
        <dbReference type="ARBA" id="ARBA00022729"/>
    </source>
</evidence>
<dbReference type="InterPro" id="IPR013783">
    <property type="entry name" value="Ig-like_fold"/>
</dbReference>
<reference evidence="10" key="2">
    <citation type="submission" date="2025-08" db="UniProtKB">
        <authorList>
            <consortium name="Ensembl"/>
        </authorList>
    </citation>
    <scope>IDENTIFICATION</scope>
</reference>
<evidence type="ECO:0000256" key="8">
    <source>
        <dbReference type="SAM" id="Phobius"/>
    </source>
</evidence>
<dbReference type="GeneTree" id="ENSGT01050000244843"/>
<dbReference type="SMART" id="SM00409">
    <property type="entry name" value="IG"/>
    <property type="match status" value="1"/>
</dbReference>
<evidence type="ECO:0000256" key="7">
    <source>
        <dbReference type="SAM" id="MobiDB-lite"/>
    </source>
</evidence>
<dbReference type="GO" id="GO:0001817">
    <property type="term" value="P:regulation of cytokine production"/>
    <property type="evidence" value="ECO:0007669"/>
    <property type="project" value="TreeGrafter"/>
</dbReference>
<accession>A0AAQ4P1I1</accession>
<evidence type="ECO:0000259" key="9">
    <source>
        <dbReference type="PROSITE" id="PS50835"/>
    </source>
</evidence>
<dbReference type="GO" id="GO:0050863">
    <property type="term" value="P:regulation of T cell activation"/>
    <property type="evidence" value="ECO:0007669"/>
    <property type="project" value="UniProtKB-ARBA"/>
</dbReference>
<sequence length="263" mass="28451">MFTVTNVYERTLTPSSFEATRTLQPGLVCGGGRSNTSAFAPDNSVTPPPPSTNPPGTVRAEDKDAFQDSRMTHYEDGLAVAFLLLTHFIGGGSLTIDPPQLVTAMVGDDVVLPCLLDPPADAVSMTMEWGRADMKPRFVLVWHDGKELLDDQNEAFKGRTSLSISGLERGDVSLKLSSVKVSDSGTYRCYLQKPNQEHLVQLLVGSQSFISLLQKATISALSCLLMSGSGLWEEASSMEWVPVAYGFGVLLLGGLLAAWYKFK</sequence>
<evidence type="ECO:0000256" key="1">
    <source>
        <dbReference type="ARBA" id="ARBA00004370"/>
    </source>
</evidence>
<dbReference type="PANTHER" id="PTHR24100:SF151">
    <property type="entry name" value="ICOS LIGAND"/>
    <property type="match status" value="1"/>
</dbReference>
<keyword evidence="8" id="KW-0812">Transmembrane</keyword>
<dbReference type="GO" id="GO:0050852">
    <property type="term" value="P:T cell receptor signaling pathway"/>
    <property type="evidence" value="ECO:0007669"/>
    <property type="project" value="TreeGrafter"/>
</dbReference>
<keyword evidence="3 8" id="KW-0472">Membrane</keyword>
<keyword evidence="5" id="KW-0325">Glycoprotein</keyword>
<feature type="region of interest" description="Disordered" evidence="7">
    <location>
        <begin position="31"/>
        <end position="60"/>
    </location>
</feature>
<dbReference type="SUPFAM" id="SSF48726">
    <property type="entry name" value="Immunoglobulin"/>
    <property type="match status" value="1"/>
</dbReference>
<reference evidence="10 11" key="1">
    <citation type="journal article" date="2021" name="G3 (Bethesda)">
        <title>Improved contiguity of the threespine stickleback genome using long-read sequencing.</title>
        <authorList>
            <person name="Nath S."/>
            <person name="Shaw D.E."/>
            <person name="White M.A."/>
        </authorList>
    </citation>
    <scope>NUCLEOTIDE SEQUENCE [LARGE SCALE GENOMIC DNA]</scope>
    <source>
        <strain evidence="10 11">Lake Benthic</strain>
    </source>
</reference>
<name>A0AAQ4P1I1_GASAC</name>
<dbReference type="Proteomes" id="UP000007635">
    <property type="component" value="Chromosome VII"/>
</dbReference>
<dbReference type="FunFam" id="2.60.40.10:FF:000142">
    <property type="entry name" value="V-set domain-containing T-cell activation inhibitor 1"/>
    <property type="match status" value="1"/>
</dbReference>
<evidence type="ECO:0000313" key="10">
    <source>
        <dbReference type="Ensembl" id="ENSGACP00000032779.1"/>
    </source>
</evidence>
<dbReference type="GO" id="GO:0009897">
    <property type="term" value="C:external side of plasma membrane"/>
    <property type="evidence" value="ECO:0007669"/>
    <property type="project" value="TreeGrafter"/>
</dbReference>
<dbReference type="Pfam" id="PF07686">
    <property type="entry name" value="V-set"/>
    <property type="match status" value="1"/>
</dbReference>
<dbReference type="InterPro" id="IPR003599">
    <property type="entry name" value="Ig_sub"/>
</dbReference>
<dbReference type="AlphaFoldDB" id="A0AAQ4P1I1"/>
<evidence type="ECO:0000256" key="6">
    <source>
        <dbReference type="ARBA" id="ARBA00023319"/>
    </source>
</evidence>
<dbReference type="PROSITE" id="PS50835">
    <property type="entry name" value="IG_LIKE"/>
    <property type="match status" value="1"/>
</dbReference>
<dbReference type="PANTHER" id="PTHR24100">
    <property type="entry name" value="BUTYROPHILIN"/>
    <property type="match status" value="1"/>
</dbReference>
<dbReference type="InterPro" id="IPR013106">
    <property type="entry name" value="Ig_V-set"/>
</dbReference>
<reference evidence="10" key="3">
    <citation type="submission" date="2025-09" db="UniProtKB">
        <authorList>
            <consortium name="Ensembl"/>
        </authorList>
    </citation>
    <scope>IDENTIFICATION</scope>
</reference>
<feature type="domain" description="Ig-like" evidence="9">
    <location>
        <begin position="107"/>
        <end position="200"/>
    </location>
</feature>
<comment type="subcellular location">
    <subcellularLocation>
        <location evidence="1">Membrane</location>
    </subcellularLocation>
</comment>
<evidence type="ECO:0000313" key="11">
    <source>
        <dbReference type="Proteomes" id="UP000007635"/>
    </source>
</evidence>